<evidence type="ECO:0000313" key="2">
    <source>
        <dbReference type="Proteomes" id="UP000235777"/>
    </source>
</evidence>
<accession>A0A2N7WRS4</accession>
<gene>
    <name evidence="1" type="ORF">C0Z20_27120</name>
</gene>
<reference evidence="1 2" key="1">
    <citation type="submission" date="2018-01" db="EMBL/GenBank/DDBJ databases">
        <title>Whole genome analyses suggest that Burkholderia sensu lato contains two further novel genera in the rhizoxinica-symbiotica group Mycetohabitans gen. nov., and Trinickia gen. nov.: implications for the evolution of diazotrophy and nodulation in the Burkholderiaceae.</title>
        <authorList>
            <person name="Estrada-de los Santos P."/>
            <person name="Palmer M."/>
            <person name="Chavez-Ramirez B."/>
            <person name="Beukes C."/>
            <person name="Steenkamp E.T."/>
            <person name="Hirsch A.M."/>
            <person name="Manyaka P."/>
            <person name="Maluk M."/>
            <person name="Lafos M."/>
            <person name="Crook M."/>
            <person name="Gross E."/>
            <person name="Simon M.F."/>
            <person name="Bueno dos Reis Junior F."/>
            <person name="Poole P.S."/>
            <person name="Venter S.N."/>
            <person name="James E.K."/>
        </authorList>
    </citation>
    <scope>NUCLEOTIDE SEQUENCE [LARGE SCALE GENOMIC DNA]</scope>
    <source>
        <strain evidence="1 2">JPY 581</strain>
    </source>
</reference>
<dbReference type="Proteomes" id="UP000235777">
    <property type="component" value="Unassembled WGS sequence"/>
</dbReference>
<comment type="caution">
    <text evidence="1">The sequence shown here is derived from an EMBL/GenBank/DDBJ whole genome shotgun (WGS) entry which is preliminary data.</text>
</comment>
<evidence type="ECO:0000313" key="1">
    <source>
        <dbReference type="EMBL" id="PMS32163.1"/>
    </source>
</evidence>
<proteinExistence type="predicted"/>
<dbReference type="AlphaFoldDB" id="A0A2N7WRS4"/>
<sequence>MSRKLASVQSGDQPQLIALFTRYGMRERCMWFHCFQKKSMSAITTPNPDLGLVERRFKAVAELEQE</sequence>
<name>A0A2N7WRS4_9BURK</name>
<keyword evidence="2" id="KW-1185">Reference proteome</keyword>
<protein>
    <submittedName>
        <fullName evidence="1">Uncharacterized protein</fullName>
    </submittedName>
</protein>
<dbReference type="EMBL" id="PNYC01000023">
    <property type="protein sequence ID" value="PMS32163.1"/>
    <property type="molecule type" value="Genomic_DNA"/>
</dbReference>
<organism evidence="1 2">
    <name type="scientific">Trinickia symbiotica</name>
    <dbReference type="NCBI Taxonomy" id="863227"/>
    <lineage>
        <taxon>Bacteria</taxon>
        <taxon>Pseudomonadati</taxon>
        <taxon>Pseudomonadota</taxon>
        <taxon>Betaproteobacteria</taxon>
        <taxon>Burkholderiales</taxon>
        <taxon>Burkholderiaceae</taxon>
        <taxon>Trinickia</taxon>
    </lineage>
</organism>
<dbReference type="STRING" id="863227.GCA_000373005_03183"/>